<comment type="similarity">
    <text evidence="1">Belongs to the universal stress protein A family.</text>
</comment>
<organism evidence="2 3">
    <name type="scientific">Mesorhizobium atlanticum</name>
    <dbReference type="NCBI Taxonomy" id="2233532"/>
    <lineage>
        <taxon>Bacteria</taxon>
        <taxon>Pseudomonadati</taxon>
        <taxon>Pseudomonadota</taxon>
        <taxon>Alphaproteobacteria</taxon>
        <taxon>Hyphomicrobiales</taxon>
        <taxon>Phyllobacteriaceae</taxon>
        <taxon>Mesorhizobium</taxon>
    </lineage>
</organism>
<dbReference type="RefSeq" id="WP_112131258.1">
    <property type="nucleotide sequence ID" value="NZ_QMBQ01000013.1"/>
</dbReference>
<protein>
    <submittedName>
        <fullName evidence="2">Universal stress protein</fullName>
    </submittedName>
</protein>
<dbReference type="PANTHER" id="PTHR46268:SF15">
    <property type="entry name" value="UNIVERSAL STRESS PROTEIN HP_0031"/>
    <property type="match status" value="1"/>
</dbReference>
<comment type="caution">
    <text evidence="2">The sequence shown here is derived from an EMBL/GenBank/DDBJ whole genome shotgun (WGS) entry which is preliminary data.</text>
</comment>
<dbReference type="AlphaFoldDB" id="A0A330GQQ9"/>
<dbReference type="SUPFAM" id="SSF52402">
    <property type="entry name" value="Adenine nucleotide alpha hydrolases-like"/>
    <property type="match status" value="2"/>
</dbReference>
<keyword evidence="3" id="KW-1185">Reference proteome</keyword>
<gene>
    <name evidence="2" type="ORF">DPM35_30850</name>
</gene>
<name>A0A330GQQ9_9HYPH</name>
<proteinExistence type="inferred from homology"/>
<dbReference type="PANTHER" id="PTHR46268">
    <property type="entry name" value="STRESS RESPONSE PROTEIN NHAX"/>
    <property type="match status" value="1"/>
</dbReference>
<dbReference type="Gene3D" id="3.40.50.12370">
    <property type="match status" value="1"/>
</dbReference>
<dbReference type="Proteomes" id="UP000251956">
    <property type="component" value="Unassembled WGS sequence"/>
</dbReference>
<evidence type="ECO:0000256" key="1">
    <source>
        <dbReference type="ARBA" id="ARBA00008791"/>
    </source>
</evidence>
<accession>A0A330GQQ9</accession>
<dbReference type="OrthoDB" id="9804721at2"/>
<evidence type="ECO:0000313" key="2">
    <source>
        <dbReference type="EMBL" id="RAZ71690.1"/>
    </source>
</evidence>
<dbReference type="EMBL" id="QMBQ01000013">
    <property type="protein sequence ID" value="RAZ71690.1"/>
    <property type="molecule type" value="Genomic_DNA"/>
</dbReference>
<sequence>MSYKSILLNLNIDGPIEPITRIGVDLAKRFDARLTGFCAADAPLPVTMAPEGAAIAAEIWEQSRDKIRRRLAGLNGEFDGLVAGAVRTDWHGEIENPDHAVARRARTADIVVTSASQGASTGDSYRAVDPGSLVLRAGRPVLVAAQGAMDLPARRIVVSWKDTREARLAVADALPLMAMAEEVTIVAVDRNPDDWIRDSVKDVASFLAAHGIKARTEIIKTTDDESNRLVDFFASVNAELIVSGAYGHSRLREWVFGGVTRSLLDEVWLNRLMSS</sequence>
<reference evidence="2 3" key="1">
    <citation type="submission" date="2018-07" db="EMBL/GenBank/DDBJ databases">
        <title>Diversity of Mesorhizobium strains in Brazil.</title>
        <authorList>
            <person name="Helene L.C.F."/>
            <person name="Dall'Agnol R."/>
            <person name="Delamuta J.R.M."/>
            <person name="Hungria M."/>
        </authorList>
    </citation>
    <scope>NUCLEOTIDE SEQUENCE [LARGE SCALE GENOMIC DNA]</scope>
    <source>
        <strain evidence="2 3">CNPSo 3140</strain>
    </source>
</reference>
<evidence type="ECO:0000313" key="3">
    <source>
        <dbReference type="Proteomes" id="UP000251956"/>
    </source>
</evidence>
<dbReference type="CDD" id="cd00293">
    <property type="entry name" value="USP-like"/>
    <property type="match status" value="1"/>
</dbReference>